<dbReference type="AlphaFoldDB" id="Q6AJ01"/>
<dbReference type="Pfam" id="PF00563">
    <property type="entry name" value="EAL"/>
    <property type="match status" value="1"/>
</dbReference>
<organism evidence="3 4">
    <name type="scientific">Desulfotalea psychrophila (strain LSv54 / DSM 12343)</name>
    <dbReference type="NCBI Taxonomy" id="177439"/>
    <lineage>
        <taxon>Bacteria</taxon>
        <taxon>Pseudomonadati</taxon>
        <taxon>Thermodesulfobacteriota</taxon>
        <taxon>Desulfobulbia</taxon>
        <taxon>Desulfobulbales</taxon>
        <taxon>Desulfocapsaceae</taxon>
        <taxon>Desulfotalea</taxon>
    </lineage>
</organism>
<dbReference type="SUPFAM" id="SSF109604">
    <property type="entry name" value="HD-domain/PDEase-like"/>
    <property type="match status" value="1"/>
</dbReference>
<dbReference type="InterPro" id="IPR001633">
    <property type="entry name" value="EAL_dom"/>
</dbReference>
<dbReference type="SMART" id="SM00052">
    <property type="entry name" value="EAL"/>
    <property type="match status" value="1"/>
</dbReference>
<dbReference type="eggNOG" id="COG3434">
    <property type="taxonomic scope" value="Bacteria"/>
</dbReference>
<dbReference type="PANTHER" id="PTHR33525:SF4">
    <property type="entry name" value="CYCLIC DI-GMP PHOSPHODIESTERASE CDGJ"/>
    <property type="match status" value="1"/>
</dbReference>
<dbReference type="PROSITE" id="PS51833">
    <property type="entry name" value="HDOD"/>
    <property type="match status" value="1"/>
</dbReference>
<dbReference type="Gene3D" id="1.10.3210.10">
    <property type="entry name" value="Hypothetical protein af1432"/>
    <property type="match status" value="1"/>
</dbReference>
<dbReference type="Pfam" id="PF08668">
    <property type="entry name" value="HDOD"/>
    <property type="match status" value="1"/>
</dbReference>
<dbReference type="Gene3D" id="3.20.20.450">
    <property type="entry name" value="EAL domain"/>
    <property type="match status" value="1"/>
</dbReference>
<evidence type="ECO:0000259" key="1">
    <source>
        <dbReference type="PROSITE" id="PS50883"/>
    </source>
</evidence>
<dbReference type="PIRSF" id="PIRSF003180">
    <property type="entry name" value="DiGMPpdiest_YuxH"/>
    <property type="match status" value="1"/>
</dbReference>
<keyword evidence="4" id="KW-1185">Reference proteome</keyword>
<accession>Q6AJ01</accession>
<dbReference type="SUPFAM" id="SSF141868">
    <property type="entry name" value="EAL domain-like"/>
    <property type="match status" value="1"/>
</dbReference>
<dbReference type="PROSITE" id="PS50883">
    <property type="entry name" value="EAL"/>
    <property type="match status" value="1"/>
</dbReference>
<dbReference type="KEGG" id="dps:DP2950"/>
<protein>
    <recommendedName>
        <fullName evidence="5">HDOD domain-containing protein</fullName>
    </recommendedName>
</protein>
<evidence type="ECO:0008006" key="5">
    <source>
        <dbReference type="Google" id="ProtNLM"/>
    </source>
</evidence>
<dbReference type="InterPro" id="IPR035919">
    <property type="entry name" value="EAL_sf"/>
</dbReference>
<reference evidence="4" key="1">
    <citation type="journal article" date="2004" name="Environ. Microbiol.">
        <title>The genome of Desulfotalea psychrophila, a sulfate-reducing bacterium from permanently cold Arctic sediments.</title>
        <authorList>
            <person name="Rabus R."/>
            <person name="Ruepp A."/>
            <person name="Frickey T."/>
            <person name="Rattei T."/>
            <person name="Fartmann B."/>
            <person name="Stark M."/>
            <person name="Bauer M."/>
            <person name="Zibat A."/>
            <person name="Lombardot T."/>
            <person name="Becker I."/>
            <person name="Amann J."/>
            <person name="Gellner K."/>
            <person name="Teeling H."/>
            <person name="Leuschner W.D."/>
            <person name="Gloeckner F.-O."/>
            <person name="Lupas A.N."/>
            <person name="Amann R."/>
            <person name="Klenk H.-P."/>
        </authorList>
    </citation>
    <scope>NUCLEOTIDE SEQUENCE [LARGE SCALE GENOMIC DNA]</scope>
    <source>
        <strain evidence="4">DSM 12343 / LSv54</strain>
    </source>
</reference>
<gene>
    <name evidence="3" type="ordered locus">DP2950</name>
</gene>
<sequence>MNYCVEKKHIYRVFQVARQPILDRQGKTYGYELLFRSGIDKTFAEIDDQDFATMSVATCGFSRSQDAVSQSKKVFINFTESLILQGAPRALPATLVIIEVLEDTAPSPEVIAELTSLKEDGYVIAIDDFEGDINNEALLDIADIIKVDVLGKSFAEIEQIYNLIKNKKAITLAEKVETHKDYQYLLGLGFDLFQGYFFATPENLTGKNLDTNYASKLRVLATLTTRNLEFKHIVEVVKADPSITFKLLKLLNSAAMGVAIEVTSIRHAVVLLGLTRITHWLRMVVMSDLTASNKPQELFTLALGRGKILEELAKAGQIPEHDPSIMFLFGLVSLLDVMLDMSMDVLVDTLPLIDAAKFGLTDPKTKMAQYLNLLIAIETVEKKNQQELCTSLKISEDSVLKAVLVANEWTNELNAMML</sequence>
<dbReference type="Proteomes" id="UP000000602">
    <property type="component" value="Chromosome"/>
</dbReference>
<proteinExistence type="predicted"/>
<name>Q6AJ01_DESPS</name>
<dbReference type="InterPro" id="IPR013976">
    <property type="entry name" value="HDOD"/>
</dbReference>
<evidence type="ECO:0000313" key="3">
    <source>
        <dbReference type="EMBL" id="CAG37679.1"/>
    </source>
</evidence>
<dbReference type="STRING" id="177439.DP2950"/>
<dbReference type="EMBL" id="CR522870">
    <property type="protein sequence ID" value="CAG37679.1"/>
    <property type="molecule type" value="Genomic_DNA"/>
</dbReference>
<dbReference type="HOGENOM" id="CLU_044951_2_0_7"/>
<dbReference type="InterPro" id="IPR014408">
    <property type="entry name" value="dGMP_Pdiesterase_EAL/HD-GYP"/>
</dbReference>
<dbReference type="PANTHER" id="PTHR33525">
    <property type="match status" value="1"/>
</dbReference>
<evidence type="ECO:0000313" key="4">
    <source>
        <dbReference type="Proteomes" id="UP000000602"/>
    </source>
</evidence>
<evidence type="ECO:0000259" key="2">
    <source>
        <dbReference type="PROSITE" id="PS51833"/>
    </source>
</evidence>
<feature type="domain" description="HDOD" evidence="2">
    <location>
        <begin position="209"/>
        <end position="398"/>
    </location>
</feature>
<feature type="domain" description="EAL" evidence="1">
    <location>
        <begin position="1"/>
        <end position="215"/>
    </location>
</feature>
<dbReference type="InterPro" id="IPR052340">
    <property type="entry name" value="RNase_Y/CdgJ"/>
</dbReference>